<sequence>MWRRREYLEGTGGVYRESVLAAPEALPQDELREDVSAEQAQQLELSRHLLRAVETYKASCLVAGEEPTEEDSWLVLLATLQREGRGAGE</sequence>
<proteinExistence type="predicted"/>
<dbReference type="AlphaFoldDB" id="A0A6J4JT65"/>
<organism evidence="1">
    <name type="scientific">uncultured Chloroflexota bacterium</name>
    <dbReference type="NCBI Taxonomy" id="166587"/>
    <lineage>
        <taxon>Bacteria</taxon>
        <taxon>Bacillati</taxon>
        <taxon>Chloroflexota</taxon>
        <taxon>environmental samples</taxon>
    </lineage>
</organism>
<evidence type="ECO:0000313" key="1">
    <source>
        <dbReference type="EMBL" id="CAA9286622.1"/>
    </source>
</evidence>
<reference evidence="1" key="1">
    <citation type="submission" date="2020-02" db="EMBL/GenBank/DDBJ databases">
        <authorList>
            <person name="Meier V. D."/>
        </authorList>
    </citation>
    <scope>NUCLEOTIDE SEQUENCE</scope>
    <source>
        <strain evidence="1">AVDCRST_MAG77</strain>
    </source>
</reference>
<name>A0A6J4JT65_9CHLR</name>
<dbReference type="EMBL" id="CADCTC010000228">
    <property type="protein sequence ID" value="CAA9286622.1"/>
    <property type="molecule type" value="Genomic_DNA"/>
</dbReference>
<accession>A0A6J4JT65</accession>
<gene>
    <name evidence="1" type="ORF">AVDCRST_MAG77-4816</name>
</gene>
<protein>
    <submittedName>
        <fullName evidence="1">Uncharacterized protein</fullName>
    </submittedName>
</protein>